<proteinExistence type="predicted"/>
<dbReference type="EMBL" id="CP051682">
    <property type="protein sequence ID" value="QJD98450.1"/>
    <property type="molecule type" value="Genomic_DNA"/>
</dbReference>
<keyword evidence="1" id="KW-0812">Transmembrane</keyword>
<name>A0A7L5E556_9SPHI</name>
<reference evidence="2 3" key="1">
    <citation type="submission" date="2020-04" db="EMBL/GenBank/DDBJ databases">
        <title>Genome sequencing of novel species.</title>
        <authorList>
            <person name="Heo J."/>
            <person name="Kim S.-J."/>
            <person name="Kim J.-S."/>
            <person name="Hong S.-B."/>
            <person name="Kwon S.-W."/>
        </authorList>
    </citation>
    <scope>NUCLEOTIDE SEQUENCE [LARGE SCALE GENOMIC DNA]</scope>
    <source>
        <strain evidence="2 3">F39-2</strain>
    </source>
</reference>
<keyword evidence="3" id="KW-1185">Reference proteome</keyword>
<keyword evidence="1" id="KW-1133">Transmembrane helix</keyword>
<feature type="transmembrane region" description="Helical" evidence="1">
    <location>
        <begin position="224"/>
        <end position="244"/>
    </location>
</feature>
<dbReference type="KEGG" id="mrob:HH214_16260"/>
<feature type="transmembrane region" description="Helical" evidence="1">
    <location>
        <begin position="340"/>
        <end position="359"/>
    </location>
</feature>
<dbReference type="AlphaFoldDB" id="A0A7L5E556"/>
<evidence type="ECO:0000313" key="2">
    <source>
        <dbReference type="EMBL" id="QJD98450.1"/>
    </source>
</evidence>
<feature type="transmembrane region" description="Helical" evidence="1">
    <location>
        <begin position="250"/>
        <end position="267"/>
    </location>
</feature>
<accession>A0A7L5E556</accession>
<evidence type="ECO:0000256" key="1">
    <source>
        <dbReference type="SAM" id="Phobius"/>
    </source>
</evidence>
<dbReference type="Pfam" id="PF13795">
    <property type="entry name" value="HupE_UreJ_2"/>
    <property type="match status" value="1"/>
</dbReference>
<gene>
    <name evidence="2" type="ORF">HH214_16260</name>
</gene>
<sequence length="411" mass="45173">MPNSVLLLDIGGHSVKAELQLPLNELELAFGHDVNRHSEGLVQRLGPQLNTYLLQHMHPASMDGKKWTIQISSMQVQPVQQSMSGPYNELTVQLMLLPPENETPRHFMLNYDVIIHQVVTHFALVSVRQDWDNAQTAGHPYQVAAIRMNTVDNKLYPVEINVQEGALWTGFTNMVSLGMNHIKEGTDHLLFLLTLLLPATLTVKNRRWNGFGGTKRSLTNILKIVTAFTIGHSVTLIIGALGVVHFPGQIIEVLIALSILVSAVHALKPIFPGKELYIAGGFGLIHGMAFAESLINLNLDGLRMMLSILGFNLGIELMQILIIAIIIPWLIILSRNNAYAGLRIIGSVVAAIAALAWMTERISGEPNIISSMVTNAAEYSFWIIPVLAIAAFGSYVVVSKKQTSKHIGVDI</sequence>
<dbReference type="InterPro" id="IPR032809">
    <property type="entry name" value="Put_HupE_UreJ"/>
</dbReference>
<protein>
    <submittedName>
        <fullName evidence="2">HupE/UreJ family protein</fullName>
    </submittedName>
</protein>
<dbReference type="Proteomes" id="UP000503278">
    <property type="component" value="Chromosome"/>
</dbReference>
<keyword evidence="1" id="KW-0472">Membrane</keyword>
<evidence type="ECO:0000313" key="3">
    <source>
        <dbReference type="Proteomes" id="UP000503278"/>
    </source>
</evidence>
<feature type="transmembrane region" description="Helical" evidence="1">
    <location>
        <begin position="379"/>
        <end position="398"/>
    </location>
</feature>
<feature type="transmembrane region" description="Helical" evidence="1">
    <location>
        <begin position="276"/>
        <end position="297"/>
    </location>
</feature>
<feature type="transmembrane region" description="Helical" evidence="1">
    <location>
        <begin position="309"/>
        <end position="333"/>
    </location>
</feature>
<feature type="transmembrane region" description="Helical" evidence="1">
    <location>
        <begin position="185"/>
        <end position="203"/>
    </location>
</feature>
<organism evidence="2 3">
    <name type="scientific">Mucilaginibacter robiniae</name>
    <dbReference type="NCBI Taxonomy" id="2728022"/>
    <lineage>
        <taxon>Bacteria</taxon>
        <taxon>Pseudomonadati</taxon>
        <taxon>Bacteroidota</taxon>
        <taxon>Sphingobacteriia</taxon>
        <taxon>Sphingobacteriales</taxon>
        <taxon>Sphingobacteriaceae</taxon>
        <taxon>Mucilaginibacter</taxon>
    </lineage>
</organism>